<reference evidence="1 2" key="1">
    <citation type="journal article" date="2013" name="Biodegradation">
        <title>Quantitative proteomic analysis of ibuprofen-degrading Patulibacter sp. strain I11.</title>
        <authorList>
            <person name="Almeida B."/>
            <person name="Kjeldal H."/>
            <person name="Lolas I."/>
            <person name="Knudsen A.D."/>
            <person name="Carvalho G."/>
            <person name="Nielsen K.L."/>
            <person name="Barreto Crespo M.T."/>
            <person name="Stensballe A."/>
            <person name="Nielsen J.L."/>
        </authorList>
    </citation>
    <scope>NUCLEOTIDE SEQUENCE [LARGE SCALE GENOMIC DNA]</scope>
    <source>
        <strain evidence="1 2">I11</strain>
    </source>
</reference>
<accession>H0EAF5</accession>
<name>H0EAF5_9ACTN</name>
<dbReference type="PATRIC" id="fig|1097667.3.peg.3794"/>
<proteinExistence type="predicted"/>
<comment type="caution">
    <text evidence="1">The sequence shown here is derived from an EMBL/GenBank/DDBJ whole genome shotgun (WGS) entry which is preliminary data.</text>
</comment>
<dbReference type="AlphaFoldDB" id="H0EAF5"/>
<gene>
    <name evidence="1" type="ORF">PAI11_38290</name>
</gene>
<dbReference type="EMBL" id="AGUD01000295">
    <property type="protein sequence ID" value="EHN09282.1"/>
    <property type="molecule type" value="Genomic_DNA"/>
</dbReference>
<protein>
    <submittedName>
        <fullName evidence="1">Uncharacterized protein</fullName>
    </submittedName>
</protein>
<dbReference type="SUPFAM" id="SSF55729">
    <property type="entry name" value="Acyl-CoA N-acyltransferases (Nat)"/>
    <property type="match status" value="1"/>
</dbReference>
<dbReference type="Gene3D" id="3.40.630.30">
    <property type="match status" value="1"/>
</dbReference>
<evidence type="ECO:0000313" key="2">
    <source>
        <dbReference type="Proteomes" id="UP000005143"/>
    </source>
</evidence>
<evidence type="ECO:0000313" key="1">
    <source>
        <dbReference type="EMBL" id="EHN09282.1"/>
    </source>
</evidence>
<sequence length="263" mass="28338">MTTTLVGGTDDAGTLDAGLAAGHPNLVWAQAHLAGRMTGRRSPVAERTELLEVGGRLCFLAGPIDAAALAAAARALRSRRTAMLVLPPGTDLDALTVPDGFRAGLRQHFRGRSADLRRALTGAEERERRRRFRADGYGLRRLRPSDIDDPLLRETMLEVYGAAEHFRAGPELGFCATHEGRMVSWMHPVVGAGAGEVGAGTAAEHRGRGLSGTLVFVTARAMAQAGLDVTASWMADLEASWRLSRHASLRHEFDYPVLVRDAR</sequence>
<organism evidence="1 2">
    <name type="scientific">Patulibacter medicamentivorans</name>
    <dbReference type="NCBI Taxonomy" id="1097667"/>
    <lineage>
        <taxon>Bacteria</taxon>
        <taxon>Bacillati</taxon>
        <taxon>Actinomycetota</taxon>
        <taxon>Thermoleophilia</taxon>
        <taxon>Solirubrobacterales</taxon>
        <taxon>Patulibacteraceae</taxon>
        <taxon>Patulibacter</taxon>
    </lineage>
</organism>
<dbReference type="RefSeq" id="WP_007578281.1">
    <property type="nucleotide sequence ID" value="NZ_AGUD01000295.1"/>
</dbReference>
<dbReference type="InterPro" id="IPR016181">
    <property type="entry name" value="Acyl_CoA_acyltransferase"/>
</dbReference>
<dbReference type="Proteomes" id="UP000005143">
    <property type="component" value="Unassembled WGS sequence"/>
</dbReference>
<keyword evidence="2" id="KW-1185">Reference proteome</keyword>